<dbReference type="Proteomes" id="UP000245980">
    <property type="component" value="Unassembled WGS sequence"/>
</dbReference>
<evidence type="ECO:0000313" key="1">
    <source>
        <dbReference type="EMBL" id="PWT37347.1"/>
    </source>
</evidence>
<gene>
    <name evidence="1" type="ORF">DKZ22_13440</name>
</gene>
<feature type="non-terminal residue" evidence="1">
    <location>
        <position position="1"/>
    </location>
</feature>
<dbReference type="AlphaFoldDB" id="A0A855X8D8"/>
<accession>A0A855X8D8</accession>
<evidence type="ECO:0000313" key="2">
    <source>
        <dbReference type="Proteomes" id="UP000245980"/>
    </source>
</evidence>
<proteinExistence type="predicted"/>
<name>A0A855X8D8_LIMRT</name>
<sequence length="52" mass="5506">FVQQVFACFGVQPKGDVTAFVGLANTVLTILGLVGVLSDPTPVEVPFKTEKK</sequence>
<comment type="caution">
    <text evidence="1">The sequence shown here is derived from an EMBL/GenBank/DDBJ whole genome shotgun (WGS) entry which is preliminary data.</text>
</comment>
<reference evidence="1 2" key="1">
    <citation type="journal article" date="2018" name="Front. Microbiol.">
        <title>Comparative Genomics of the Herbivore Gut Symbiont Lactobacillus reuteri Reveals Genetic Diversity and Lifestyle Adaptation.</title>
        <authorList>
            <person name="Zhao J."/>
        </authorList>
    </citation>
    <scope>NUCLEOTIDE SEQUENCE [LARGE SCALE GENOMIC DNA]</scope>
    <source>
        <strain evidence="1 2">LR10</strain>
    </source>
</reference>
<organism evidence="1 2">
    <name type="scientific">Limosilactobacillus reuteri</name>
    <name type="common">Lactobacillus reuteri</name>
    <dbReference type="NCBI Taxonomy" id="1598"/>
    <lineage>
        <taxon>Bacteria</taxon>
        <taxon>Bacillati</taxon>
        <taxon>Bacillota</taxon>
        <taxon>Bacilli</taxon>
        <taxon>Lactobacillales</taxon>
        <taxon>Lactobacillaceae</taxon>
        <taxon>Limosilactobacillus</taxon>
    </lineage>
</organism>
<dbReference type="EMBL" id="QGHT01000291">
    <property type="protein sequence ID" value="PWT37347.1"/>
    <property type="molecule type" value="Genomic_DNA"/>
</dbReference>
<protein>
    <submittedName>
        <fullName evidence="1">Holin</fullName>
    </submittedName>
</protein>